<evidence type="ECO:0000256" key="1">
    <source>
        <dbReference type="SAM" id="Phobius"/>
    </source>
</evidence>
<feature type="transmembrane region" description="Helical" evidence="1">
    <location>
        <begin position="12"/>
        <end position="33"/>
    </location>
</feature>
<keyword evidence="1" id="KW-0812">Transmembrane</keyword>
<keyword evidence="1" id="KW-1133">Transmembrane helix</keyword>
<reference evidence="2" key="2">
    <citation type="submission" date="2020-11" db="EMBL/GenBank/DDBJ databases">
        <authorList>
            <person name="McCartney M.A."/>
            <person name="Auch B."/>
            <person name="Kono T."/>
            <person name="Mallez S."/>
            <person name="Becker A."/>
            <person name="Gohl D.M."/>
            <person name="Silverstein K.A.T."/>
            <person name="Koren S."/>
            <person name="Bechman K.B."/>
            <person name="Herman A."/>
            <person name="Abrahante J.E."/>
            <person name="Garbe J."/>
        </authorList>
    </citation>
    <scope>NUCLEOTIDE SEQUENCE</scope>
    <source>
        <strain evidence="2">Duluth1</strain>
        <tissue evidence="2">Whole animal</tissue>
    </source>
</reference>
<sequence>MPSDWKDTLRRFAGFAARFEFTANFVISGLGWLLQKTGGGTTFLKYANITVKVATVTVGGTTVIICSYDLFVWLKTRFGTSTENTPIRLLEDMDELRQLVRTGQHEPNTVYAIKA</sequence>
<gene>
    <name evidence="2" type="ORF">DPMN_170296</name>
</gene>
<keyword evidence="1" id="KW-0472">Membrane</keyword>
<comment type="caution">
    <text evidence="2">The sequence shown here is derived from an EMBL/GenBank/DDBJ whole genome shotgun (WGS) entry which is preliminary data.</text>
</comment>
<evidence type="ECO:0000313" key="3">
    <source>
        <dbReference type="Proteomes" id="UP000828390"/>
    </source>
</evidence>
<dbReference type="Proteomes" id="UP000828390">
    <property type="component" value="Unassembled WGS sequence"/>
</dbReference>
<proteinExistence type="predicted"/>
<organism evidence="2 3">
    <name type="scientific">Dreissena polymorpha</name>
    <name type="common">Zebra mussel</name>
    <name type="synonym">Mytilus polymorpha</name>
    <dbReference type="NCBI Taxonomy" id="45954"/>
    <lineage>
        <taxon>Eukaryota</taxon>
        <taxon>Metazoa</taxon>
        <taxon>Spiralia</taxon>
        <taxon>Lophotrochozoa</taxon>
        <taxon>Mollusca</taxon>
        <taxon>Bivalvia</taxon>
        <taxon>Autobranchia</taxon>
        <taxon>Heteroconchia</taxon>
        <taxon>Euheterodonta</taxon>
        <taxon>Imparidentia</taxon>
        <taxon>Neoheterodontei</taxon>
        <taxon>Myida</taxon>
        <taxon>Dreissenoidea</taxon>
        <taxon>Dreissenidae</taxon>
        <taxon>Dreissena</taxon>
    </lineage>
</organism>
<keyword evidence="3" id="KW-1185">Reference proteome</keyword>
<evidence type="ECO:0000313" key="2">
    <source>
        <dbReference type="EMBL" id="KAH3769049.1"/>
    </source>
</evidence>
<protein>
    <submittedName>
        <fullName evidence="2">Uncharacterized protein</fullName>
    </submittedName>
</protein>
<name>A0A9D4DZ70_DREPO</name>
<dbReference type="EMBL" id="JAIWYP010000009">
    <property type="protein sequence ID" value="KAH3769049.1"/>
    <property type="molecule type" value="Genomic_DNA"/>
</dbReference>
<dbReference type="AlphaFoldDB" id="A0A9D4DZ70"/>
<feature type="transmembrane region" description="Helical" evidence="1">
    <location>
        <begin position="53"/>
        <end position="74"/>
    </location>
</feature>
<accession>A0A9D4DZ70</accession>
<reference evidence="2" key="1">
    <citation type="journal article" date="2019" name="bioRxiv">
        <title>The Genome of the Zebra Mussel, Dreissena polymorpha: A Resource for Invasive Species Research.</title>
        <authorList>
            <person name="McCartney M.A."/>
            <person name="Auch B."/>
            <person name="Kono T."/>
            <person name="Mallez S."/>
            <person name="Zhang Y."/>
            <person name="Obille A."/>
            <person name="Becker A."/>
            <person name="Abrahante J.E."/>
            <person name="Garbe J."/>
            <person name="Badalamenti J.P."/>
            <person name="Herman A."/>
            <person name="Mangelson H."/>
            <person name="Liachko I."/>
            <person name="Sullivan S."/>
            <person name="Sone E.D."/>
            <person name="Koren S."/>
            <person name="Silverstein K.A.T."/>
            <person name="Beckman K.B."/>
            <person name="Gohl D.M."/>
        </authorList>
    </citation>
    <scope>NUCLEOTIDE SEQUENCE</scope>
    <source>
        <strain evidence="2">Duluth1</strain>
        <tissue evidence="2">Whole animal</tissue>
    </source>
</reference>